<evidence type="ECO:0000313" key="1">
    <source>
        <dbReference type="EMBL" id="SSX16580.1"/>
    </source>
</evidence>
<reference evidence="1" key="1">
    <citation type="submission" date="2018-04" db="EMBL/GenBank/DDBJ databases">
        <authorList>
            <person name="Go L.Y."/>
            <person name="Mitchell J.A."/>
        </authorList>
    </citation>
    <scope>NUCLEOTIDE SEQUENCE</scope>
    <source>
        <tissue evidence="1">Whole organism</tissue>
    </source>
</reference>
<organism evidence="2">
    <name type="scientific">Culicoides sonorensis</name>
    <name type="common">Biting midge</name>
    <dbReference type="NCBI Taxonomy" id="179676"/>
    <lineage>
        <taxon>Eukaryota</taxon>
        <taxon>Metazoa</taxon>
        <taxon>Ecdysozoa</taxon>
        <taxon>Arthropoda</taxon>
        <taxon>Hexapoda</taxon>
        <taxon>Insecta</taxon>
        <taxon>Pterygota</taxon>
        <taxon>Neoptera</taxon>
        <taxon>Endopterygota</taxon>
        <taxon>Diptera</taxon>
        <taxon>Nematocera</taxon>
        <taxon>Chironomoidea</taxon>
        <taxon>Ceratopogonidae</taxon>
        <taxon>Ceratopogoninae</taxon>
        <taxon>Culicoides</taxon>
        <taxon>Monoculicoides</taxon>
    </lineage>
</organism>
<dbReference type="AlphaFoldDB" id="A0A336MZK0"/>
<accession>A0A336MZK0</accession>
<gene>
    <name evidence="2" type="primary">CSON011149</name>
</gene>
<dbReference type="EMBL" id="UFQT01004763">
    <property type="protein sequence ID" value="SSX35782.1"/>
    <property type="molecule type" value="Genomic_DNA"/>
</dbReference>
<proteinExistence type="predicted"/>
<dbReference type="EMBL" id="UFQS01004763">
    <property type="protein sequence ID" value="SSX16580.1"/>
    <property type="molecule type" value="Genomic_DNA"/>
</dbReference>
<evidence type="ECO:0000313" key="2">
    <source>
        <dbReference type="EMBL" id="SSX35782.1"/>
    </source>
</evidence>
<protein>
    <submittedName>
        <fullName evidence="2">CSON011149 protein</fullName>
    </submittedName>
</protein>
<sequence length="107" mass="13069">GLHETREYFYAASEELKFDKQRRRAFTWTQGACDDSTCQWEIKPVYEDEKGNKYYTIKNLQYGEYLYAAVDKLKYREPNQHDYILNRRKRDTRHPQMSTYHIDVDKT</sequence>
<dbReference type="VEuPathDB" id="VectorBase:CSON011149"/>
<name>A0A336MZK0_CULSO</name>
<reference evidence="2" key="2">
    <citation type="submission" date="2018-07" db="EMBL/GenBank/DDBJ databases">
        <authorList>
            <person name="Quirk P.G."/>
            <person name="Krulwich T.A."/>
        </authorList>
    </citation>
    <scope>NUCLEOTIDE SEQUENCE</scope>
</reference>